<keyword evidence="4" id="KW-0067">ATP-binding</keyword>
<dbReference type="InterPro" id="IPR012363">
    <property type="entry name" value="PduX"/>
</dbReference>
<evidence type="ECO:0000256" key="3">
    <source>
        <dbReference type="ARBA" id="ARBA00022777"/>
    </source>
</evidence>
<dbReference type="InterPro" id="IPR006203">
    <property type="entry name" value="GHMP_knse_ATP-bd_CS"/>
</dbReference>
<evidence type="ECO:0000256" key="2">
    <source>
        <dbReference type="ARBA" id="ARBA00022741"/>
    </source>
</evidence>
<organism evidence="7 8">
    <name type="scientific">Burkholderia pseudomallei (strain 1710b)</name>
    <dbReference type="NCBI Taxonomy" id="320372"/>
    <lineage>
        <taxon>Bacteria</taxon>
        <taxon>Pseudomonadati</taxon>
        <taxon>Pseudomonadota</taxon>
        <taxon>Betaproteobacteria</taxon>
        <taxon>Burkholderiales</taxon>
        <taxon>Burkholderiaceae</taxon>
        <taxon>Burkholderia</taxon>
        <taxon>pseudomallei group</taxon>
    </lineage>
</organism>
<dbReference type="AlphaFoldDB" id="Q3JSA4"/>
<dbReference type="Gene3D" id="3.30.230.10">
    <property type="match status" value="1"/>
</dbReference>
<evidence type="ECO:0000256" key="4">
    <source>
        <dbReference type="ARBA" id="ARBA00022840"/>
    </source>
</evidence>
<dbReference type="InterPro" id="IPR006204">
    <property type="entry name" value="GHMP_kinase_N_dom"/>
</dbReference>
<dbReference type="KEGG" id="bpm:BURPS1710b_2154"/>
<evidence type="ECO:0000313" key="8">
    <source>
        <dbReference type="Proteomes" id="UP000002700"/>
    </source>
</evidence>
<dbReference type="GO" id="GO:0005524">
    <property type="term" value="F:ATP binding"/>
    <property type="evidence" value="ECO:0007669"/>
    <property type="project" value="UniProtKB-KW"/>
</dbReference>
<evidence type="ECO:0000256" key="1">
    <source>
        <dbReference type="ARBA" id="ARBA00022679"/>
    </source>
</evidence>
<feature type="compositionally biased region" description="Basic residues" evidence="5">
    <location>
        <begin position="1"/>
        <end position="10"/>
    </location>
</feature>
<name>Q3JSA4_BURP1</name>
<gene>
    <name evidence="7" type="ordered locus">BURPS1710b_2154</name>
</gene>
<dbReference type="InterPro" id="IPR020568">
    <property type="entry name" value="Ribosomal_Su5_D2-typ_SF"/>
</dbReference>
<dbReference type="InterPro" id="IPR014721">
    <property type="entry name" value="Ribsml_uS5_D2-typ_fold_subgr"/>
</dbReference>
<dbReference type="GO" id="GO:0016301">
    <property type="term" value="F:kinase activity"/>
    <property type="evidence" value="ECO:0007669"/>
    <property type="project" value="UniProtKB-KW"/>
</dbReference>
<keyword evidence="2" id="KW-0547">Nucleotide-binding</keyword>
<dbReference type="HOGENOM" id="CLU_056896_2_0_4"/>
<feature type="compositionally biased region" description="Low complexity" evidence="5">
    <location>
        <begin position="11"/>
        <end position="21"/>
    </location>
</feature>
<evidence type="ECO:0000256" key="5">
    <source>
        <dbReference type="SAM" id="MobiDB-lite"/>
    </source>
</evidence>
<evidence type="ECO:0000313" key="7">
    <source>
        <dbReference type="EMBL" id="ABA48153.1"/>
    </source>
</evidence>
<proteinExistence type="predicted"/>
<dbReference type="SUPFAM" id="SSF54211">
    <property type="entry name" value="Ribosomal protein S5 domain 2-like"/>
    <property type="match status" value="1"/>
</dbReference>
<dbReference type="PROSITE" id="PS00627">
    <property type="entry name" value="GHMP_KINASES_ATP"/>
    <property type="match status" value="1"/>
</dbReference>
<protein>
    <submittedName>
        <fullName evidence="7">Putative kinase</fullName>
    </submittedName>
</protein>
<sequence>MRRPGARRAARAASLDAGRASSRPMTARALAMSEPMRSLIPAARTASGISYCSFGELLQGVLLEDDADFLVTLPIQKYSVSTFVPDPGSTEIVTQPSGKTKAAALAKVILGRYGHNVGGTFYIDCDIPIGKGLSSSSADLLATARAIEVYMGRELPLGELCRDMSGIEPTDGVMFAESVVYLQRKGVLWSRLGRLSGIQILSLDEGGTIDTLEYHRRARAHRHNAEHRSEFNELLERIVAAFGTRDLDEIGRVSTRSAYINQKVNPKRHLASVHDVCQATRGLGLVTAHSGTCIGILYETGRAGHRENLARAADALSGYGNIKVYDTIQ</sequence>
<evidence type="ECO:0000259" key="6">
    <source>
        <dbReference type="Pfam" id="PF00288"/>
    </source>
</evidence>
<dbReference type="Pfam" id="PF00288">
    <property type="entry name" value="GHMP_kinases_N"/>
    <property type="match status" value="1"/>
</dbReference>
<dbReference type="EMBL" id="CP000124">
    <property type="protein sequence ID" value="ABA48153.1"/>
    <property type="molecule type" value="Genomic_DNA"/>
</dbReference>
<dbReference type="PIRSF" id="PIRSF033887">
    <property type="entry name" value="PduX"/>
    <property type="match status" value="1"/>
</dbReference>
<feature type="region of interest" description="Disordered" evidence="5">
    <location>
        <begin position="1"/>
        <end position="21"/>
    </location>
</feature>
<keyword evidence="1" id="KW-0808">Transferase</keyword>
<keyword evidence="3 7" id="KW-0418">Kinase</keyword>
<feature type="domain" description="GHMP kinase N-terminal" evidence="6">
    <location>
        <begin position="106"/>
        <end position="168"/>
    </location>
</feature>
<dbReference type="EnsemblBacteria" id="ABA48153">
    <property type="protein sequence ID" value="ABA48153"/>
    <property type="gene ID" value="BURPS1710b_2154"/>
</dbReference>
<reference evidence="7 8" key="1">
    <citation type="submission" date="2005-09" db="EMBL/GenBank/DDBJ databases">
        <authorList>
            <person name="Woods D.E."/>
            <person name="Nierman W.C."/>
        </authorList>
    </citation>
    <scope>NUCLEOTIDE SEQUENCE [LARGE SCALE GENOMIC DNA]</scope>
    <source>
        <strain evidence="7 8">1710b</strain>
    </source>
</reference>
<accession>Q3JSA4</accession>
<dbReference type="Proteomes" id="UP000002700">
    <property type="component" value="Chromosome I"/>
</dbReference>